<comment type="caution">
    <text evidence="3">The sequence shown here is derived from an EMBL/GenBank/DDBJ whole genome shotgun (WGS) entry which is preliminary data.</text>
</comment>
<dbReference type="Proteomes" id="UP000033647">
    <property type="component" value="Unassembled WGS sequence"/>
</dbReference>
<dbReference type="Pfam" id="PF13391">
    <property type="entry name" value="HNH_2"/>
    <property type="match status" value="1"/>
</dbReference>
<feature type="compositionally biased region" description="Polar residues" evidence="1">
    <location>
        <begin position="388"/>
        <end position="401"/>
    </location>
</feature>
<evidence type="ECO:0000313" key="4">
    <source>
        <dbReference type="Proteomes" id="UP000033647"/>
    </source>
</evidence>
<name>A0A0F4G6H3_9PEZI</name>
<dbReference type="EMBL" id="LAFY01004470">
    <property type="protein sequence ID" value="KJX92943.1"/>
    <property type="molecule type" value="Genomic_DNA"/>
</dbReference>
<reference evidence="3 4" key="1">
    <citation type="submission" date="2015-03" db="EMBL/GenBank/DDBJ databases">
        <title>RNA-seq based gene annotation and comparative genomics of four Zymoseptoria species reveal species-specific pathogenicity related genes and transposable element activity.</title>
        <authorList>
            <person name="Grandaubert J."/>
            <person name="Bhattacharyya A."/>
            <person name="Stukenbrock E.H."/>
        </authorList>
    </citation>
    <scope>NUCLEOTIDE SEQUENCE [LARGE SCALE GENOMIC DNA]</scope>
    <source>
        <strain evidence="3 4">Zb18110</strain>
    </source>
</reference>
<sequence length="442" mass="49740">MAIRLQEPYEAVPPADYVNLRAHAKVRIRHPGYDDANNELLSLVAADCASGGNDGLGVGGEEQQGNRGQTRYGIQYQLVHAACAIVAGNRFDGVISRQKHWDNDHSLSRDPAALLLTGDYYFHVPNESQTLLGTENLVPNLDPPYAVVPNFRSWLFPTDQVQNSPALRAWTSTTIAPASDGDQSAKERDVSCRLTHHRECVQMAHIVPTTEAHWFMSNNMGRMSVKDGKDAIEIGNENLILLRADVHTMWDRSDFSIVPKMDTTSVGKWVVHVHKPSGELHYLYHNRQMQPLKGIHCELLFARFAYDIFPKLRGFLQRGVKRCLLVSGESNSYKAEDCETFCEHQGRHRSTSPRKSKSGSPAKRPRTDDDEHQERDKRETDRGDSENADSAISLQDCSGSSDGHESDDPYGYKRRADQADLEEQLSRGRKRVRRNETGVHLD</sequence>
<dbReference type="AlphaFoldDB" id="A0A0F4G6H3"/>
<dbReference type="OrthoDB" id="2142759at2759"/>
<evidence type="ECO:0000256" key="1">
    <source>
        <dbReference type="SAM" id="MobiDB-lite"/>
    </source>
</evidence>
<proteinExistence type="predicted"/>
<keyword evidence="4" id="KW-1185">Reference proteome</keyword>
<accession>A0A0F4G6H3</accession>
<feature type="compositionally biased region" description="Basic and acidic residues" evidence="1">
    <location>
        <begin position="365"/>
        <end position="385"/>
    </location>
</feature>
<feature type="domain" description="HNH nuclease" evidence="2">
    <location>
        <begin position="192"/>
        <end position="258"/>
    </location>
</feature>
<gene>
    <name evidence="3" type="ORF">TI39_contig4511g00001</name>
</gene>
<evidence type="ECO:0000259" key="2">
    <source>
        <dbReference type="Pfam" id="PF13391"/>
    </source>
</evidence>
<feature type="compositionally biased region" description="Basic residues" evidence="1">
    <location>
        <begin position="346"/>
        <end position="357"/>
    </location>
</feature>
<evidence type="ECO:0000313" key="3">
    <source>
        <dbReference type="EMBL" id="KJX92943.1"/>
    </source>
</evidence>
<protein>
    <recommendedName>
        <fullName evidence="2">HNH nuclease domain-containing protein</fullName>
    </recommendedName>
</protein>
<feature type="compositionally biased region" description="Basic and acidic residues" evidence="1">
    <location>
        <begin position="402"/>
        <end position="418"/>
    </location>
</feature>
<feature type="region of interest" description="Disordered" evidence="1">
    <location>
        <begin position="343"/>
        <end position="442"/>
    </location>
</feature>
<dbReference type="STRING" id="1047168.A0A0F4G6H3"/>
<organism evidence="3 4">
    <name type="scientific">Zymoseptoria brevis</name>
    <dbReference type="NCBI Taxonomy" id="1047168"/>
    <lineage>
        <taxon>Eukaryota</taxon>
        <taxon>Fungi</taxon>
        <taxon>Dikarya</taxon>
        <taxon>Ascomycota</taxon>
        <taxon>Pezizomycotina</taxon>
        <taxon>Dothideomycetes</taxon>
        <taxon>Dothideomycetidae</taxon>
        <taxon>Mycosphaerellales</taxon>
        <taxon>Mycosphaerellaceae</taxon>
        <taxon>Zymoseptoria</taxon>
    </lineage>
</organism>
<dbReference type="InterPro" id="IPR003615">
    <property type="entry name" value="HNH_nuc"/>
</dbReference>